<comment type="caution">
    <text evidence="1">The sequence shown here is derived from an EMBL/GenBank/DDBJ whole genome shotgun (WGS) entry which is preliminary data.</text>
</comment>
<dbReference type="GeneID" id="19162770"/>
<evidence type="ECO:0000313" key="2">
    <source>
        <dbReference type="Proteomes" id="UP000019484"/>
    </source>
</evidence>
<gene>
    <name evidence="1" type="ORF">A1O1_07915</name>
</gene>
<name>W9XWZ0_9EURO</name>
<organism evidence="1 2">
    <name type="scientific">Capronia coronata CBS 617.96</name>
    <dbReference type="NCBI Taxonomy" id="1182541"/>
    <lineage>
        <taxon>Eukaryota</taxon>
        <taxon>Fungi</taxon>
        <taxon>Dikarya</taxon>
        <taxon>Ascomycota</taxon>
        <taxon>Pezizomycotina</taxon>
        <taxon>Eurotiomycetes</taxon>
        <taxon>Chaetothyriomycetidae</taxon>
        <taxon>Chaetothyriales</taxon>
        <taxon>Herpotrichiellaceae</taxon>
        <taxon>Capronia</taxon>
    </lineage>
</organism>
<dbReference type="OrthoDB" id="4146506at2759"/>
<reference evidence="1 2" key="1">
    <citation type="submission" date="2013-03" db="EMBL/GenBank/DDBJ databases">
        <title>The Genome Sequence of Capronia coronata CBS 617.96.</title>
        <authorList>
            <consortium name="The Broad Institute Genomics Platform"/>
            <person name="Cuomo C."/>
            <person name="de Hoog S."/>
            <person name="Gorbushina A."/>
            <person name="Walker B."/>
            <person name="Young S.K."/>
            <person name="Zeng Q."/>
            <person name="Gargeya S."/>
            <person name="Fitzgerald M."/>
            <person name="Haas B."/>
            <person name="Abouelleil A."/>
            <person name="Allen A.W."/>
            <person name="Alvarado L."/>
            <person name="Arachchi H.M."/>
            <person name="Berlin A.M."/>
            <person name="Chapman S.B."/>
            <person name="Gainer-Dewar J."/>
            <person name="Goldberg J."/>
            <person name="Griggs A."/>
            <person name="Gujja S."/>
            <person name="Hansen M."/>
            <person name="Howarth C."/>
            <person name="Imamovic A."/>
            <person name="Ireland A."/>
            <person name="Larimer J."/>
            <person name="McCowan C."/>
            <person name="Murphy C."/>
            <person name="Pearson M."/>
            <person name="Poon T.W."/>
            <person name="Priest M."/>
            <person name="Roberts A."/>
            <person name="Saif S."/>
            <person name="Shea T."/>
            <person name="Sisk P."/>
            <person name="Sykes S."/>
            <person name="Wortman J."/>
            <person name="Nusbaum C."/>
            <person name="Birren B."/>
        </authorList>
    </citation>
    <scope>NUCLEOTIDE SEQUENCE [LARGE SCALE GENOMIC DNA]</scope>
    <source>
        <strain evidence="1 2">CBS 617.96</strain>
    </source>
</reference>
<dbReference type="Proteomes" id="UP000019484">
    <property type="component" value="Unassembled WGS sequence"/>
</dbReference>
<sequence length="208" mass="24405">MGWIRDWIKVSSQESFRVKTKLNSEEAGRRFKKIQQNFTPSKERIMEVCKEEMDTRLEGVCSATEMEISLSVQLLNEHYVGEREYLGSAVLTFEGIVSKTKDLLLRVELARQTGQRLPYGFGLRAQGLADQLRYGCRLLIDMRRRVEQESRMAVEGTENERWTGWTGWARLWGRGTRSPAMEEHHEREHLFTGLGWRKRQGCRCLDYR</sequence>
<dbReference type="RefSeq" id="XP_007726971.1">
    <property type="nucleotide sequence ID" value="XM_007728781.1"/>
</dbReference>
<protein>
    <submittedName>
        <fullName evidence="1">Uncharacterized protein</fullName>
    </submittedName>
</protein>
<keyword evidence="2" id="KW-1185">Reference proteome</keyword>
<dbReference type="HOGENOM" id="CLU_081025_0_0_1"/>
<evidence type="ECO:0000313" key="1">
    <source>
        <dbReference type="EMBL" id="EXJ81850.1"/>
    </source>
</evidence>
<proteinExistence type="predicted"/>
<dbReference type="AlphaFoldDB" id="W9XWZ0"/>
<accession>W9XWZ0</accession>
<dbReference type="EMBL" id="AMWN01000007">
    <property type="protein sequence ID" value="EXJ81850.1"/>
    <property type="molecule type" value="Genomic_DNA"/>
</dbReference>